<dbReference type="PRINTS" id="PR00080">
    <property type="entry name" value="SDRFAMILY"/>
</dbReference>
<comment type="caution">
    <text evidence="4">The sequence shown here is derived from an EMBL/GenBank/DDBJ whole genome shotgun (WGS) entry which is preliminary data.</text>
</comment>
<evidence type="ECO:0000256" key="2">
    <source>
        <dbReference type="ARBA" id="ARBA00022857"/>
    </source>
</evidence>
<dbReference type="InterPro" id="IPR036291">
    <property type="entry name" value="NAD(P)-bd_dom_sf"/>
</dbReference>
<evidence type="ECO:0000313" key="5">
    <source>
        <dbReference type="Proteomes" id="UP000186601"/>
    </source>
</evidence>
<dbReference type="EMBL" id="MLYV02001008">
    <property type="protein sequence ID" value="PSR74234.1"/>
    <property type="molecule type" value="Genomic_DNA"/>
</dbReference>
<keyword evidence="5" id="KW-1185">Reference proteome</keyword>
<dbReference type="PROSITE" id="PS00061">
    <property type="entry name" value="ADH_SHORT"/>
    <property type="match status" value="1"/>
</dbReference>
<evidence type="ECO:0000313" key="4">
    <source>
        <dbReference type="EMBL" id="PSR74234.1"/>
    </source>
</evidence>
<dbReference type="InterPro" id="IPR002347">
    <property type="entry name" value="SDR_fam"/>
</dbReference>
<dbReference type="PANTHER" id="PTHR42760">
    <property type="entry name" value="SHORT-CHAIN DEHYDROGENASES/REDUCTASES FAMILY MEMBER"/>
    <property type="match status" value="1"/>
</dbReference>
<dbReference type="GO" id="GO:0048038">
    <property type="term" value="F:quinone binding"/>
    <property type="evidence" value="ECO:0007669"/>
    <property type="project" value="TreeGrafter"/>
</dbReference>
<organism evidence="4 5">
    <name type="scientific">Hermanssonia centrifuga</name>
    <dbReference type="NCBI Taxonomy" id="98765"/>
    <lineage>
        <taxon>Eukaryota</taxon>
        <taxon>Fungi</taxon>
        <taxon>Dikarya</taxon>
        <taxon>Basidiomycota</taxon>
        <taxon>Agaricomycotina</taxon>
        <taxon>Agaricomycetes</taxon>
        <taxon>Polyporales</taxon>
        <taxon>Meruliaceae</taxon>
        <taxon>Hermanssonia</taxon>
    </lineage>
</organism>
<evidence type="ECO:0000256" key="1">
    <source>
        <dbReference type="ARBA" id="ARBA00006484"/>
    </source>
</evidence>
<evidence type="ECO:0000256" key="3">
    <source>
        <dbReference type="RuleBase" id="RU000363"/>
    </source>
</evidence>
<dbReference type="PRINTS" id="PR00081">
    <property type="entry name" value="GDHRDH"/>
</dbReference>
<evidence type="ECO:0008006" key="6">
    <source>
        <dbReference type="Google" id="ProtNLM"/>
    </source>
</evidence>
<protein>
    <recommendedName>
        <fullName evidence="6">NAD(P)-binding protein</fullName>
    </recommendedName>
</protein>
<dbReference type="SUPFAM" id="SSF51735">
    <property type="entry name" value="NAD(P)-binding Rossmann-fold domains"/>
    <property type="match status" value="1"/>
</dbReference>
<sequence length="281" mass="30302">MSKFASPIKAALGRVAFVTGAGQGIGRAIACRLARDGYDVSIAEIPTAQGRANDVVKEIESYGRKAISVTAGKYRARRLHRDDVRDAKQLYSAIDETVERLGSKLFVSVANAGVTQVKPLLECTPEFIENEVRLNLLGFMNTHIAAARQMVKQGGGGRIIGAGSIASYRTAENLAPYGATKFAVRGFTEAAAKEWAQYGIRVNAYAPGIVDTPMWDHIDRELAQIEGISLGEAKAIRVKRDIKLGRIQQPEDVAKLVSFLVSDEGEYITGQTIKTCGGSSL</sequence>
<gene>
    <name evidence="4" type="ORF">PHLCEN_2v9978</name>
</gene>
<dbReference type="AlphaFoldDB" id="A0A2R6NP82"/>
<dbReference type="InterPro" id="IPR020904">
    <property type="entry name" value="Sc_DH/Rdtase_CS"/>
</dbReference>
<dbReference type="GO" id="GO:0016616">
    <property type="term" value="F:oxidoreductase activity, acting on the CH-OH group of donors, NAD or NADP as acceptor"/>
    <property type="evidence" value="ECO:0007669"/>
    <property type="project" value="TreeGrafter"/>
</dbReference>
<comment type="similarity">
    <text evidence="1 3">Belongs to the short-chain dehydrogenases/reductases (SDR) family.</text>
</comment>
<dbReference type="Gene3D" id="3.40.50.720">
    <property type="entry name" value="NAD(P)-binding Rossmann-like Domain"/>
    <property type="match status" value="1"/>
</dbReference>
<keyword evidence="2" id="KW-0521">NADP</keyword>
<dbReference type="Pfam" id="PF00106">
    <property type="entry name" value="adh_short"/>
    <property type="match status" value="1"/>
</dbReference>
<name>A0A2R6NP82_9APHY</name>
<dbReference type="STRING" id="98765.A0A2R6NP82"/>
<dbReference type="Proteomes" id="UP000186601">
    <property type="component" value="Unassembled WGS sequence"/>
</dbReference>
<proteinExistence type="inferred from homology"/>
<dbReference type="OrthoDB" id="498125at2759"/>
<dbReference type="FunFam" id="3.40.50.720:FF:000084">
    <property type="entry name" value="Short-chain dehydrogenase reductase"/>
    <property type="match status" value="1"/>
</dbReference>
<dbReference type="GO" id="GO:0006633">
    <property type="term" value="P:fatty acid biosynthetic process"/>
    <property type="evidence" value="ECO:0007669"/>
    <property type="project" value="TreeGrafter"/>
</dbReference>
<reference evidence="4 5" key="1">
    <citation type="submission" date="2018-02" db="EMBL/GenBank/DDBJ databases">
        <title>Genome sequence of the basidiomycete white-rot fungus Phlebia centrifuga.</title>
        <authorList>
            <person name="Granchi Z."/>
            <person name="Peng M."/>
            <person name="de Vries R.P."/>
            <person name="Hilden K."/>
            <person name="Makela M.R."/>
            <person name="Grigoriev I."/>
            <person name="Riley R."/>
        </authorList>
    </citation>
    <scope>NUCLEOTIDE SEQUENCE [LARGE SCALE GENOMIC DNA]</scope>
    <source>
        <strain evidence="4 5">FBCC195</strain>
    </source>
</reference>
<dbReference type="PANTHER" id="PTHR42760:SF121">
    <property type="entry name" value="3-OXOACYL-(ACYL-CARRIER-PROTEIN) REDUCTASE"/>
    <property type="match status" value="1"/>
</dbReference>
<accession>A0A2R6NP82</accession>